<reference evidence="2" key="1">
    <citation type="submission" date="2017-09" db="EMBL/GenBank/DDBJ databases">
        <title>Luteimonas liuhanmingii sp.nov., isolated from the intestinal contents of Tibetan Plateau Pika in Yushu, Qinghai Province, China.</title>
        <authorList>
            <person name="Gui Z."/>
        </authorList>
    </citation>
    <scope>NUCLEOTIDE SEQUENCE [LARGE SCALE GENOMIC DNA]</scope>
    <source>
        <strain evidence="2">100111</strain>
    </source>
</reference>
<dbReference type="KEGG" id="lum:CNR27_04330"/>
<proteinExistence type="predicted"/>
<dbReference type="AlphaFoldDB" id="A0A290XCB7"/>
<organism evidence="1 2">
    <name type="scientific">Luteimonas chenhongjianii</name>
    <dbReference type="NCBI Taxonomy" id="2006110"/>
    <lineage>
        <taxon>Bacteria</taxon>
        <taxon>Pseudomonadati</taxon>
        <taxon>Pseudomonadota</taxon>
        <taxon>Gammaproteobacteria</taxon>
        <taxon>Lysobacterales</taxon>
        <taxon>Lysobacteraceae</taxon>
        <taxon>Luteimonas</taxon>
    </lineage>
</organism>
<evidence type="ECO:0000313" key="2">
    <source>
        <dbReference type="Proteomes" id="UP000218968"/>
    </source>
</evidence>
<dbReference type="RefSeq" id="WP_096297093.1">
    <property type="nucleotide sequence ID" value="NZ_CP023406.1"/>
</dbReference>
<dbReference type="InterPro" id="IPR036170">
    <property type="entry name" value="YezG-like_sf"/>
</dbReference>
<gene>
    <name evidence="1" type="ORF">CNR27_04330</name>
</gene>
<keyword evidence="2" id="KW-1185">Reference proteome</keyword>
<dbReference type="OrthoDB" id="7949389at2"/>
<dbReference type="EMBL" id="CP023406">
    <property type="protein sequence ID" value="ATD66767.1"/>
    <property type="molecule type" value="Genomic_DNA"/>
</dbReference>
<dbReference type="SUPFAM" id="SSF160424">
    <property type="entry name" value="BH3703-like"/>
    <property type="match status" value="1"/>
</dbReference>
<sequence length="144" mass="15847">MIDAVAIQQAQQQVVREVAACVTDVMDGEWGNREWKRIGLHAEIDTEGGKRISSQTSAIAAAPGEPLEDVDFRLSRAAKDALVALREAMRDDRGAWSSTLLTIEPSGTFSFDFSYEPPRRLAGDLLYSPLDGFLEQYEAQTGAR</sequence>
<dbReference type="Proteomes" id="UP000218968">
    <property type="component" value="Chromosome"/>
</dbReference>
<evidence type="ECO:0000313" key="1">
    <source>
        <dbReference type="EMBL" id="ATD66767.1"/>
    </source>
</evidence>
<accession>A0A290XCB7</accession>
<protein>
    <submittedName>
        <fullName evidence="1">Uncharacterized protein</fullName>
    </submittedName>
</protein>
<name>A0A290XCB7_9GAMM</name>